<keyword evidence="1" id="KW-1133">Transmembrane helix</keyword>
<accession>A0ABQ8S9X7</accession>
<dbReference type="EMBL" id="JAJSOF020000031">
    <property type="protein sequence ID" value="KAJ4430859.1"/>
    <property type="molecule type" value="Genomic_DNA"/>
</dbReference>
<name>A0ABQ8S9X7_PERAM</name>
<reference evidence="2 3" key="1">
    <citation type="journal article" date="2022" name="Allergy">
        <title>Genome assembly and annotation of Periplaneta americana reveal a comprehensive cockroach allergen profile.</title>
        <authorList>
            <person name="Wang L."/>
            <person name="Xiong Q."/>
            <person name="Saelim N."/>
            <person name="Wang L."/>
            <person name="Nong W."/>
            <person name="Wan A.T."/>
            <person name="Shi M."/>
            <person name="Liu X."/>
            <person name="Cao Q."/>
            <person name="Hui J.H.L."/>
            <person name="Sookrung N."/>
            <person name="Leung T.F."/>
            <person name="Tungtrongchitr A."/>
            <person name="Tsui S.K.W."/>
        </authorList>
    </citation>
    <scope>NUCLEOTIDE SEQUENCE [LARGE SCALE GENOMIC DNA]</scope>
    <source>
        <strain evidence="2">PWHHKU_190912</strain>
    </source>
</reference>
<organism evidence="2 3">
    <name type="scientific">Periplaneta americana</name>
    <name type="common">American cockroach</name>
    <name type="synonym">Blatta americana</name>
    <dbReference type="NCBI Taxonomy" id="6978"/>
    <lineage>
        <taxon>Eukaryota</taxon>
        <taxon>Metazoa</taxon>
        <taxon>Ecdysozoa</taxon>
        <taxon>Arthropoda</taxon>
        <taxon>Hexapoda</taxon>
        <taxon>Insecta</taxon>
        <taxon>Pterygota</taxon>
        <taxon>Neoptera</taxon>
        <taxon>Polyneoptera</taxon>
        <taxon>Dictyoptera</taxon>
        <taxon>Blattodea</taxon>
        <taxon>Blattoidea</taxon>
        <taxon>Blattidae</taxon>
        <taxon>Blattinae</taxon>
        <taxon>Periplaneta</taxon>
    </lineage>
</organism>
<evidence type="ECO:0000256" key="1">
    <source>
        <dbReference type="SAM" id="Phobius"/>
    </source>
</evidence>
<evidence type="ECO:0000313" key="3">
    <source>
        <dbReference type="Proteomes" id="UP001148838"/>
    </source>
</evidence>
<evidence type="ECO:0000313" key="2">
    <source>
        <dbReference type="EMBL" id="KAJ4430859.1"/>
    </source>
</evidence>
<keyword evidence="1" id="KW-0812">Transmembrane</keyword>
<proteinExistence type="predicted"/>
<protein>
    <submittedName>
        <fullName evidence="2">Uncharacterized protein</fullName>
    </submittedName>
</protein>
<feature type="transmembrane region" description="Helical" evidence="1">
    <location>
        <begin position="92"/>
        <end position="110"/>
    </location>
</feature>
<comment type="caution">
    <text evidence="2">The sequence shown here is derived from an EMBL/GenBank/DDBJ whole genome shotgun (WGS) entry which is preliminary data.</text>
</comment>
<keyword evidence="1" id="KW-0472">Membrane</keyword>
<gene>
    <name evidence="2" type="ORF">ANN_19450</name>
</gene>
<sequence>MRNVQNIQRKLHFERACAAKPNLVEEVVYKQTNVNDRKMSRPYTDTFKCVDLTSSSREHEEEYVKSVYYLRWLSSQIFSLSRRRFGFNSRSGLGFFIVKAILTLLAVTELNDMSLDRYLLLRYVLKSSKSTERFICVFDGESTRRIDIIANINQYKCKTSQLSDRPL</sequence>
<keyword evidence="3" id="KW-1185">Reference proteome</keyword>
<dbReference type="Proteomes" id="UP001148838">
    <property type="component" value="Unassembled WGS sequence"/>
</dbReference>